<dbReference type="RefSeq" id="WP_217288896.1">
    <property type="nucleotide sequence ID" value="NZ_CP077683.1"/>
</dbReference>
<feature type="transmembrane region" description="Helical" evidence="3">
    <location>
        <begin position="343"/>
        <end position="361"/>
    </location>
</feature>
<name>A0ABX8LKW3_9BACT</name>
<dbReference type="PANTHER" id="PTHR44227">
    <property type="match status" value="1"/>
</dbReference>
<keyword evidence="2" id="KW-0802">TPR repeat</keyword>
<feature type="transmembrane region" description="Helical" evidence="3">
    <location>
        <begin position="312"/>
        <end position="331"/>
    </location>
</feature>
<keyword evidence="3" id="KW-0812">Transmembrane</keyword>
<evidence type="ECO:0000259" key="4">
    <source>
        <dbReference type="Pfam" id="PF13231"/>
    </source>
</evidence>
<evidence type="ECO:0000313" key="5">
    <source>
        <dbReference type="EMBL" id="QXE92342.1"/>
    </source>
</evidence>
<proteinExistence type="predicted"/>
<keyword evidence="5" id="KW-0328">Glycosyltransferase</keyword>
<keyword evidence="5" id="KW-0808">Transferase</keyword>
<reference evidence="5 6" key="1">
    <citation type="submission" date="2021-06" db="EMBL/GenBank/DDBJ databases">
        <title>Gemonas diversity in paddy soil.</title>
        <authorList>
            <person name="Liu G."/>
        </authorList>
    </citation>
    <scope>NUCLEOTIDE SEQUENCE [LARGE SCALE GENOMIC DNA]</scope>
    <source>
        <strain evidence="5 6">RG2</strain>
    </source>
</reference>
<gene>
    <name evidence="5" type="ORF">KP001_07420</name>
</gene>
<dbReference type="Proteomes" id="UP000683559">
    <property type="component" value="Chromosome"/>
</dbReference>
<dbReference type="GO" id="GO:0016757">
    <property type="term" value="F:glycosyltransferase activity"/>
    <property type="evidence" value="ECO:0007669"/>
    <property type="project" value="UniProtKB-KW"/>
</dbReference>
<evidence type="ECO:0000256" key="1">
    <source>
        <dbReference type="ARBA" id="ARBA00022737"/>
    </source>
</evidence>
<dbReference type="InterPro" id="IPR052346">
    <property type="entry name" value="O-mannosyl-transferase_TMTC"/>
</dbReference>
<dbReference type="EC" id="2.4.-.-" evidence="5"/>
<keyword evidence="3" id="KW-1133">Transmembrane helix</keyword>
<feature type="transmembrane region" description="Helical" evidence="3">
    <location>
        <begin position="174"/>
        <end position="199"/>
    </location>
</feature>
<organism evidence="5 6">
    <name type="scientific">Geomonas subterranea</name>
    <dbReference type="NCBI Taxonomy" id="2847989"/>
    <lineage>
        <taxon>Bacteria</taxon>
        <taxon>Pseudomonadati</taxon>
        <taxon>Thermodesulfobacteriota</taxon>
        <taxon>Desulfuromonadia</taxon>
        <taxon>Geobacterales</taxon>
        <taxon>Geobacteraceae</taxon>
        <taxon>Geomonas</taxon>
    </lineage>
</organism>
<keyword evidence="1" id="KW-0677">Repeat</keyword>
<feature type="transmembrane region" description="Helical" evidence="3">
    <location>
        <begin position="219"/>
        <end position="236"/>
    </location>
</feature>
<accession>A0ABX8LKW3</accession>
<evidence type="ECO:0000256" key="2">
    <source>
        <dbReference type="ARBA" id="ARBA00022803"/>
    </source>
</evidence>
<keyword evidence="6" id="KW-1185">Reference proteome</keyword>
<evidence type="ECO:0000313" key="6">
    <source>
        <dbReference type="Proteomes" id="UP000683559"/>
    </source>
</evidence>
<sequence>MRFSLTSTTTGLKKQALFLVVVVLAVYSRAVFGTVVSIDDVGIMKFYGSQGLRLTDALTPGQGYYYRPVIALSFYLDHLLFGQNPIILHLENILIHAANAVLVLLLGRRLLPESTRWAPLVAALLFAVHPVNSEAVSWIAGRTDPLAASFVLLACISLLKGMETGRMRHTVASIALLVAGVMTKETAIVFVPASLLLIALLRHLHPGLHVESVRMQARVLVACYLLMGVLISAVLLSRTAGENSLAKLLIANIKSPAASLLLGGEVFGFYVKKMFLPWPLSFAIVDLSAWYLVAAVAGVLFCLFARRSYPTVTMLCIGALFLLPAVAVGVFDVAWTVAAERYLYIPSAFFAIGLTGYAAGAPQLRERLALIAVFCCIAAAGFATWHRTGIWGSNIALFEDSIATSPTVGMLHHELAIAYAKAGRYAEAAKELEVASSLNISEMLKRMIRKDRLLVRLQGVPPEEKRRLINLHGWNLVKQDKDLLEILRANDYLIVPKLGPGPEKAALISELVTVSEALFALTGDPILLYNNGQLLLESGDRGGARASFVRCATAAPRDAYYIKAALKLAAALEER</sequence>
<feature type="transmembrane region" description="Helical" evidence="3">
    <location>
        <begin position="86"/>
        <end position="106"/>
    </location>
</feature>
<protein>
    <submittedName>
        <fullName evidence="5">Glycosyltransferase family 39 protein</fullName>
        <ecNumber evidence="5">2.4.-.-</ecNumber>
    </submittedName>
</protein>
<feature type="transmembrane region" description="Helical" evidence="3">
    <location>
        <begin position="248"/>
        <end position="270"/>
    </location>
</feature>
<feature type="domain" description="Glycosyltransferase RgtA/B/C/D-like" evidence="4">
    <location>
        <begin position="69"/>
        <end position="223"/>
    </location>
</feature>
<feature type="transmembrane region" description="Helical" evidence="3">
    <location>
        <begin position="282"/>
        <end position="305"/>
    </location>
</feature>
<evidence type="ECO:0000256" key="3">
    <source>
        <dbReference type="SAM" id="Phobius"/>
    </source>
</evidence>
<dbReference type="PANTHER" id="PTHR44227:SF3">
    <property type="entry name" value="PROTEIN O-MANNOSYL-TRANSFERASE TMTC4"/>
    <property type="match status" value="1"/>
</dbReference>
<dbReference type="EMBL" id="CP077683">
    <property type="protein sequence ID" value="QXE92342.1"/>
    <property type="molecule type" value="Genomic_DNA"/>
</dbReference>
<dbReference type="InterPro" id="IPR038731">
    <property type="entry name" value="RgtA/B/C-like"/>
</dbReference>
<dbReference type="Pfam" id="PF13231">
    <property type="entry name" value="PMT_2"/>
    <property type="match status" value="1"/>
</dbReference>
<feature type="transmembrane region" description="Helical" evidence="3">
    <location>
        <begin position="368"/>
        <end position="385"/>
    </location>
</feature>
<keyword evidence="3" id="KW-0472">Membrane</keyword>